<dbReference type="Proteomes" id="UP001287356">
    <property type="component" value="Unassembled WGS sequence"/>
</dbReference>
<dbReference type="EMBL" id="JAULSN010000008">
    <property type="protein sequence ID" value="KAK3365616.1"/>
    <property type="molecule type" value="Genomic_DNA"/>
</dbReference>
<comment type="caution">
    <text evidence="4">The sequence shown here is derived from an EMBL/GenBank/DDBJ whole genome shotgun (WGS) entry which is preliminary data.</text>
</comment>
<feature type="transmembrane region" description="Helical" evidence="2">
    <location>
        <begin position="390"/>
        <end position="413"/>
    </location>
</feature>
<protein>
    <recommendedName>
        <fullName evidence="6">Fucose-specific lectin</fullName>
    </recommendedName>
</protein>
<keyword evidence="2" id="KW-0472">Membrane</keyword>
<reference evidence="4" key="1">
    <citation type="journal article" date="2023" name="Mol. Phylogenet. Evol.">
        <title>Genome-scale phylogeny and comparative genomics of the fungal order Sordariales.</title>
        <authorList>
            <person name="Hensen N."/>
            <person name="Bonometti L."/>
            <person name="Westerberg I."/>
            <person name="Brannstrom I.O."/>
            <person name="Guillou S."/>
            <person name="Cros-Aarteil S."/>
            <person name="Calhoun S."/>
            <person name="Haridas S."/>
            <person name="Kuo A."/>
            <person name="Mondo S."/>
            <person name="Pangilinan J."/>
            <person name="Riley R."/>
            <person name="LaButti K."/>
            <person name="Andreopoulos B."/>
            <person name="Lipzen A."/>
            <person name="Chen C."/>
            <person name="Yan M."/>
            <person name="Daum C."/>
            <person name="Ng V."/>
            <person name="Clum A."/>
            <person name="Steindorff A."/>
            <person name="Ohm R.A."/>
            <person name="Martin F."/>
            <person name="Silar P."/>
            <person name="Natvig D.O."/>
            <person name="Lalanne C."/>
            <person name="Gautier V."/>
            <person name="Ament-Velasquez S.L."/>
            <person name="Kruys A."/>
            <person name="Hutchinson M.I."/>
            <person name="Powell A.J."/>
            <person name="Barry K."/>
            <person name="Miller A.N."/>
            <person name="Grigoriev I.V."/>
            <person name="Debuchy R."/>
            <person name="Gladieux P."/>
            <person name="Hiltunen Thoren M."/>
            <person name="Johannesson H."/>
        </authorList>
    </citation>
    <scope>NUCLEOTIDE SEQUENCE</scope>
    <source>
        <strain evidence="4">CBS 958.72</strain>
    </source>
</reference>
<evidence type="ECO:0000313" key="4">
    <source>
        <dbReference type="EMBL" id="KAK3365616.1"/>
    </source>
</evidence>
<evidence type="ECO:0000256" key="3">
    <source>
        <dbReference type="SAM" id="SignalP"/>
    </source>
</evidence>
<keyword evidence="3" id="KW-0732">Signal</keyword>
<keyword evidence="5" id="KW-1185">Reference proteome</keyword>
<name>A0AAE0JWA6_9PEZI</name>
<evidence type="ECO:0000313" key="5">
    <source>
        <dbReference type="Proteomes" id="UP001287356"/>
    </source>
</evidence>
<dbReference type="AlphaFoldDB" id="A0AAE0JWA6"/>
<dbReference type="SUPFAM" id="SSF89372">
    <property type="entry name" value="Fucose-specific lectin"/>
    <property type="match status" value="1"/>
</dbReference>
<feature type="chain" id="PRO_5041926198" description="Fucose-specific lectin" evidence="3">
    <location>
        <begin position="27"/>
        <end position="507"/>
    </location>
</feature>
<evidence type="ECO:0000256" key="1">
    <source>
        <dbReference type="SAM" id="MobiDB-lite"/>
    </source>
</evidence>
<gene>
    <name evidence="4" type="ORF">B0T24DRAFT_393547</name>
</gene>
<proteinExistence type="predicted"/>
<organism evidence="4 5">
    <name type="scientific">Lasiosphaeria ovina</name>
    <dbReference type="NCBI Taxonomy" id="92902"/>
    <lineage>
        <taxon>Eukaryota</taxon>
        <taxon>Fungi</taxon>
        <taxon>Dikarya</taxon>
        <taxon>Ascomycota</taxon>
        <taxon>Pezizomycotina</taxon>
        <taxon>Sordariomycetes</taxon>
        <taxon>Sordariomycetidae</taxon>
        <taxon>Sordariales</taxon>
        <taxon>Lasiosphaeriaceae</taxon>
        <taxon>Lasiosphaeria</taxon>
    </lineage>
</organism>
<keyword evidence="2" id="KW-0812">Transmembrane</keyword>
<evidence type="ECO:0000256" key="2">
    <source>
        <dbReference type="SAM" id="Phobius"/>
    </source>
</evidence>
<dbReference type="Gene3D" id="2.120.10.70">
    <property type="entry name" value="Fucose-specific lectin"/>
    <property type="match status" value="1"/>
</dbReference>
<evidence type="ECO:0008006" key="6">
    <source>
        <dbReference type="Google" id="ProtNLM"/>
    </source>
</evidence>
<keyword evidence="2" id="KW-1133">Transmembrane helix</keyword>
<sequence>MAGSWIQGRWLFCWSLLLSLSGLARCGSMSGWWTDVGPSFAVQNITTGLLQYSTCNSNNTPLYPLDPPNVFLTKYSPKNGTSLAATGWFDKTTTWASVFYQNNNDDLVNAIYTCDWTKGVYNHVSSAVISDRAGTPVVNPQTGLSVALLGEQEGYRVFFNDKNREMHFLKFTQQDSWSYGGPASTNSNRTGLAIHSQFSGVRNVSVVTPRDISNMETVRLNIDGAWHVSTFPTPLKGFNVTNLSNATSFPYDTSAKPSMALEAWSGNPKALGLAIDAALTRYIFYVGTDSMIHSVAAFVTGSTESGWRPQPDQTADIWPKADEANGDFAIASDFGTSSIRLYYASGGVIHEANYLAGNWGSASKLNAFNTSAAQGGSGDSGSGLSTGAKAGVGVGVSLGVILLAGAAAGIWMLRKKRATDEEKALAAAAPVVEVASTHGDGTASHHGSLAGVARTGSGASQTWDTDVKDKPATPTPRELESPNLASELPEHIDRTELPSDRNVTELP</sequence>
<feature type="signal peptide" evidence="3">
    <location>
        <begin position="1"/>
        <end position="26"/>
    </location>
</feature>
<feature type="compositionally biased region" description="Basic and acidic residues" evidence="1">
    <location>
        <begin position="488"/>
        <end position="507"/>
    </location>
</feature>
<reference evidence="4" key="2">
    <citation type="submission" date="2023-06" db="EMBL/GenBank/DDBJ databases">
        <authorList>
            <consortium name="Lawrence Berkeley National Laboratory"/>
            <person name="Haridas S."/>
            <person name="Hensen N."/>
            <person name="Bonometti L."/>
            <person name="Westerberg I."/>
            <person name="Brannstrom I.O."/>
            <person name="Guillou S."/>
            <person name="Cros-Aarteil S."/>
            <person name="Calhoun S."/>
            <person name="Kuo A."/>
            <person name="Mondo S."/>
            <person name="Pangilinan J."/>
            <person name="Riley R."/>
            <person name="Labutti K."/>
            <person name="Andreopoulos B."/>
            <person name="Lipzen A."/>
            <person name="Chen C."/>
            <person name="Yanf M."/>
            <person name="Daum C."/>
            <person name="Ng V."/>
            <person name="Clum A."/>
            <person name="Steindorff A."/>
            <person name="Ohm R."/>
            <person name="Martin F."/>
            <person name="Silar P."/>
            <person name="Natvig D."/>
            <person name="Lalanne C."/>
            <person name="Gautier V."/>
            <person name="Ament-Velasquez S.L."/>
            <person name="Kruys A."/>
            <person name="Hutchinson M.I."/>
            <person name="Powell A.J."/>
            <person name="Barry K."/>
            <person name="Miller A.N."/>
            <person name="Grigoriev I.V."/>
            <person name="Debuchy R."/>
            <person name="Gladieux P."/>
            <person name="Thoren M.H."/>
            <person name="Johannesson H."/>
        </authorList>
    </citation>
    <scope>NUCLEOTIDE SEQUENCE</scope>
    <source>
        <strain evidence="4">CBS 958.72</strain>
    </source>
</reference>
<feature type="region of interest" description="Disordered" evidence="1">
    <location>
        <begin position="437"/>
        <end position="507"/>
    </location>
</feature>
<accession>A0AAE0JWA6</accession>